<accession>A0A0F7FW58</accession>
<dbReference type="InterPro" id="IPR036736">
    <property type="entry name" value="ACP-like_sf"/>
</dbReference>
<dbReference type="Gene3D" id="1.10.1200.10">
    <property type="entry name" value="ACP-like"/>
    <property type="match status" value="1"/>
</dbReference>
<proteinExistence type="predicted"/>
<evidence type="ECO:0000259" key="1">
    <source>
        <dbReference type="PROSITE" id="PS50075"/>
    </source>
</evidence>
<name>A0A0F7FW58_9ACTN</name>
<reference evidence="2" key="1">
    <citation type="submission" date="2019-08" db="EMBL/GenBank/DDBJ databases">
        <title>Complete genome sequence of a mangrove-derived Streptomyces xiamenensis.</title>
        <authorList>
            <person name="Xu J."/>
        </authorList>
    </citation>
    <scope>NUCLEOTIDE SEQUENCE</scope>
    <source>
        <strain evidence="2">318</strain>
    </source>
</reference>
<dbReference type="EMBL" id="CP009922">
    <property type="protein sequence ID" value="AKG44203.1"/>
    <property type="molecule type" value="Genomic_DNA"/>
</dbReference>
<dbReference type="PROSITE" id="PS50075">
    <property type="entry name" value="CARRIER"/>
    <property type="match status" value="1"/>
</dbReference>
<dbReference type="Proteomes" id="UP000034034">
    <property type="component" value="Chromosome"/>
</dbReference>
<dbReference type="SUPFAM" id="SSF47336">
    <property type="entry name" value="ACP-like"/>
    <property type="match status" value="1"/>
</dbReference>
<evidence type="ECO:0000313" key="2">
    <source>
        <dbReference type="EMBL" id="AKG44203.1"/>
    </source>
</evidence>
<dbReference type="Pfam" id="PF00550">
    <property type="entry name" value="PP-binding"/>
    <property type="match status" value="1"/>
</dbReference>
<dbReference type="KEGG" id="sxi:SXIM_28190"/>
<gene>
    <name evidence="2" type="ORF">SXIM_28190</name>
</gene>
<dbReference type="HOGENOM" id="CLU_108696_3_2_11"/>
<protein>
    <submittedName>
        <fullName evidence="2">Phosphopantetheine attachment site</fullName>
    </submittedName>
</protein>
<evidence type="ECO:0000313" key="3">
    <source>
        <dbReference type="Proteomes" id="UP000034034"/>
    </source>
</evidence>
<dbReference type="STRING" id="408015.SXIM_28190"/>
<keyword evidence="3" id="KW-1185">Reference proteome</keyword>
<organism evidence="2 3">
    <name type="scientific">Streptomyces xiamenensis</name>
    <dbReference type="NCBI Taxonomy" id="408015"/>
    <lineage>
        <taxon>Bacteria</taxon>
        <taxon>Bacillati</taxon>
        <taxon>Actinomycetota</taxon>
        <taxon>Actinomycetes</taxon>
        <taxon>Kitasatosporales</taxon>
        <taxon>Streptomycetaceae</taxon>
        <taxon>Streptomyces</taxon>
    </lineage>
</organism>
<feature type="domain" description="Carrier" evidence="1">
    <location>
        <begin position="1"/>
        <end position="77"/>
    </location>
</feature>
<dbReference type="PATRIC" id="fig|408015.6.peg.2856"/>
<sequence>MEADVRAKVTGILRENFEVDAAALDRDPTLDDLAFDSLTIVELATALEKEFETPVDEEELSAELTVSGLLRLVLEKASTPAAARG</sequence>
<dbReference type="AlphaFoldDB" id="A0A0F7FW58"/>
<dbReference type="InterPro" id="IPR009081">
    <property type="entry name" value="PP-bd_ACP"/>
</dbReference>